<dbReference type="EMBL" id="FNGX01000007">
    <property type="protein sequence ID" value="SDL88461.1"/>
    <property type="molecule type" value="Genomic_DNA"/>
</dbReference>
<reference evidence="1 2" key="1">
    <citation type="submission" date="2016-10" db="EMBL/GenBank/DDBJ databases">
        <authorList>
            <person name="de Groot N.N."/>
        </authorList>
    </citation>
    <scope>NUCLEOTIDE SEQUENCE [LARGE SCALE GENOMIC DNA]</scope>
    <source>
        <strain evidence="1 2">Sb09</strain>
    </source>
</reference>
<dbReference type="AlphaFoldDB" id="A0A1G9NQ28"/>
<protein>
    <submittedName>
        <fullName evidence="1">Uncharacterized protein</fullName>
    </submittedName>
</protein>
<name>A0A1G9NQ28_STREI</name>
<organism evidence="1 2">
    <name type="scientific">Streptococcus equinus</name>
    <name type="common">Streptococcus bovis</name>
    <dbReference type="NCBI Taxonomy" id="1335"/>
    <lineage>
        <taxon>Bacteria</taxon>
        <taxon>Bacillati</taxon>
        <taxon>Bacillota</taxon>
        <taxon>Bacilli</taxon>
        <taxon>Lactobacillales</taxon>
        <taxon>Streptococcaceae</taxon>
        <taxon>Streptococcus</taxon>
    </lineage>
</organism>
<evidence type="ECO:0000313" key="1">
    <source>
        <dbReference type="EMBL" id="SDL88461.1"/>
    </source>
</evidence>
<dbReference type="Proteomes" id="UP000183162">
    <property type="component" value="Unassembled WGS sequence"/>
</dbReference>
<proteinExistence type="predicted"/>
<gene>
    <name evidence="1" type="ORF">SAMN05216400_1857</name>
</gene>
<evidence type="ECO:0000313" key="2">
    <source>
        <dbReference type="Proteomes" id="UP000183162"/>
    </source>
</evidence>
<sequence>MNEWKLSELNSVKNLTEADLEKTVGGDTTLLTGVFGWLKKFQEKPQKHIKKAFDFLVECFFNTYRLAKMIIFTICLNN</sequence>
<accession>A0A1G9NQ28</accession>